<keyword evidence="7" id="KW-0653">Protein transport</keyword>
<evidence type="ECO:0000256" key="1">
    <source>
        <dbReference type="ARBA" id="ARBA00004567"/>
    </source>
</evidence>
<feature type="non-terminal residue" evidence="13">
    <location>
        <position position="1"/>
    </location>
</feature>
<dbReference type="GO" id="GO:0031080">
    <property type="term" value="C:nuclear pore outer ring"/>
    <property type="evidence" value="ECO:0007669"/>
    <property type="project" value="TreeGrafter"/>
</dbReference>
<dbReference type="InterPro" id="IPR037363">
    <property type="entry name" value="Sec13/Seh1_fam"/>
</dbReference>
<dbReference type="EMBL" id="NCSJ02000119">
    <property type="protein sequence ID" value="RFU29738.1"/>
    <property type="molecule type" value="Genomic_DNA"/>
</dbReference>
<dbReference type="AlphaFoldDB" id="A0A3E2H8N9"/>
<feature type="compositionally biased region" description="Basic and acidic residues" evidence="12">
    <location>
        <begin position="297"/>
        <end position="307"/>
    </location>
</feature>
<evidence type="ECO:0000256" key="7">
    <source>
        <dbReference type="ARBA" id="ARBA00022927"/>
    </source>
</evidence>
<comment type="subcellular location">
    <subcellularLocation>
        <location evidence="1">Nucleus</location>
        <location evidence="1">Nuclear pore complex</location>
    </subcellularLocation>
</comment>
<keyword evidence="9" id="KW-0906">Nuclear pore complex</keyword>
<protein>
    <recommendedName>
        <fullName evidence="15">Anaphase-promoting complex subunit 4 WD40 domain-containing protein</fullName>
    </recommendedName>
</protein>
<keyword evidence="8" id="KW-0811">Translocation</keyword>
<feature type="repeat" description="WD" evidence="11">
    <location>
        <begin position="21"/>
        <end position="53"/>
    </location>
</feature>
<evidence type="ECO:0000256" key="8">
    <source>
        <dbReference type="ARBA" id="ARBA00023010"/>
    </source>
</evidence>
<keyword evidence="5" id="KW-0677">Repeat</keyword>
<dbReference type="PANTHER" id="PTHR11024:SF3">
    <property type="entry name" value="NUCLEOPORIN SEH1"/>
    <property type="match status" value="1"/>
</dbReference>
<dbReference type="InterPro" id="IPR015943">
    <property type="entry name" value="WD40/YVTN_repeat-like_dom_sf"/>
</dbReference>
<dbReference type="GO" id="GO:0034198">
    <property type="term" value="P:cellular response to amino acid starvation"/>
    <property type="evidence" value="ECO:0007669"/>
    <property type="project" value="TreeGrafter"/>
</dbReference>
<evidence type="ECO:0000256" key="10">
    <source>
        <dbReference type="ARBA" id="ARBA00023242"/>
    </source>
</evidence>
<dbReference type="GO" id="GO:0035859">
    <property type="term" value="C:Seh1-associated complex"/>
    <property type="evidence" value="ECO:0007669"/>
    <property type="project" value="TreeGrafter"/>
</dbReference>
<dbReference type="GO" id="GO:1904263">
    <property type="term" value="P:positive regulation of TORC1 signaling"/>
    <property type="evidence" value="ECO:0007669"/>
    <property type="project" value="TreeGrafter"/>
</dbReference>
<dbReference type="Proteomes" id="UP000258309">
    <property type="component" value="Unassembled WGS sequence"/>
</dbReference>
<sequence>MSPSLGESPIEVEPDGFALLQHGHRDMVQATAFNAYGDRFASSSMDGKIKVFNRHKDGTWHLCDTWGAHSAEILELQWLPPTLHPNVIASISMDGKFKLWVEDPTIAPLKGRRFNSHSGKPFWEIRAPSRAPFLSFSMKHNQESRHTYLALLNRNAILKVYENDEPENMTNWTEIDSFQVCEKPDRGEETAFKVQFDPNLEPCYNAIRQGVPQEALGLIVAGMNTATIWRTKEISHAVSLGSNSTKEFYLAAELKGHRGLVRDVSWAPGSIRGFDIVATACKDGYIRVFQVTTPSKNDQEARKDFARMPESPSTSFAQRQIENGTRNAPSGIGAGLAGVRPRGGIRQQEAQGQAGEVYHAVEEVSRLDGSRSSVWRVQFDDDGQLLGSTGDDGKLTLWRREPSGVWSKSAELAMDRAAPGTL</sequence>
<dbReference type="PROSITE" id="PS50082">
    <property type="entry name" value="WD_REPEATS_2"/>
    <property type="match status" value="2"/>
</dbReference>
<keyword evidence="10" id="KW-0539">Nucleus</keyword>
<dbReference type="SMART" id="SM00320">
    <property type="entry name" value="WD40"/>
    <property type="match status" value="4"/>
</dbReference>
<evidence type="ECO:0000256" key="3">
    <source>
        <dbReference type="ARBA" id="ARBA00022448"/>
    </source>
</evidence>
<keyword evidence="6" id="KW-0509">mRNA transport</keyword>
<feature type="non-terminal residue" evidence="13">
    <location>
        <position position="422"/>
    </location>
</feature>
<dbReference type="OrthoDB" id="5566198at2759"/>
<keyword evidence="4 11" id="KW-0853">WD repeat</keyword>
<dbReference type="STRING" id="5539.A0A3E2H8N9"/>
<dbReference type="OMA" id="WFRLWAE"/>
<comment type="caution">
    <text evidence="13">The sequence shown here is derived from an EMBL/GenBank/DDBJ whole genome shotgun (WGS) entry which is preliminary data.</text>
</comment>
<dbReference type="InterPro" id="IPR036322">
    <property type="entry name" value="WD40_repeat_dom_sf"/>
</dbReference>
<keyword evidence="14" id="KW-1185">Reference proteome</keyword>
<dbReference type="GO" id="GO:0015031">
    <property type="term" value="P:protein transport"/>
    <property type="evidence" value="ECO:0007669"/>
    <property type="project" value="UniProtKB-KW"/>
</dbReference>
<evidence type="ECO:0000256" key="5">
    <source>
        <dbReference type="ARBA" id="ARBA00022737"/>
    </source>
</evidence>
<dbReference type="SUPFAM" id="SSF50978">
    <property type="entry name" value="WD40 repeat-like"/>
    <property type="match status" value="1"/>
</dbReference>
<dbReference type="Gene3D" id="2.130.10.10">
    <property type="entry name" value="YVTN repeat-like/Quinoprotein amine dehydrogenase"/>
    <property type="match status" value="1"/>
</dbReference>
<dbReference type="PROSITE" id="PS50294">
    <property type="entry name" value="WD_REPEATS_REGION"/>
    <property type="match status" value="1"/>
</dbReference>
<evidence type="ECO:0000256" key="11">
    <source>
        <dbReference type="PROSITE-ProRule" id="PRU00221"/>
    </source>
</evidence>
<feature type="region of interest" description="Disordered" evidence="12">
    <location>
        <begin position="297"/>
        <end position="316"/>
    </location>
</feature>
<evidence type="ECO:0000256" key="9">
    <source>
        <dbReference type="ARBA" id="ARBA00023132"/>
    </source>
</evidence>
<gene>
    <name evidence="13" type="ORF">B7463_g6617</name>
</gene>
<name>A0A3E2H8N9_SCYLI</name>
<reference evidence="13 14" key="1">
    <citation type="submission" date="2018-05" db="EMBL/GenBank/DDBJ databases">
        <title>Draft genome sequence of Scytalidium lignicola DSM 105466, a ubiquitous saprotrophic fungus.</title>
        <authorList>
            <person name="Buettner E."/>
            <person name="Gebauer A.M."/>
            <person name="Hofrichter M."/>
            <person name="Liers C."/>
            <person name="Kellner H."/>
        </authorList>
    </citation>
    <scope>NUCLEOTIDE SEQUENCE [LARGE SCALE GENOMIC DNA]</scope>
    <source>
        <strain evidence="13 14">DSM 105466</strain>
    </source>
</reference>
<evidence type="ECO:0000256" key="6">
    <source>
        <dbReference type="ARBA" id="ARBA00022816"/>
    </source>
</evidence>
<dbReference type="GO" id="GO:0051028">
    <property type="term" value="P:mRNA transport"/>
    <property type="evidence" value="ECO:0007669"/>
    <property type="project" value="UniProtKB-KW"/>
</dbReference>
<evidence type="ECO:0000256" key="4">
    <source>
        <dbReference type="ARBA" id="ARBA00022574"/>
    </source>
</evidence>
<feature type="region of interest" description="Disordered" evidence="12">
    <location>
        <begin position="322"/>
        <end position="354"/>
    </location>
</feature>
<evidence type="ECO:0000313" key="13">
    <source>
        <dbReference type="EMBL" id="RFU29738.1"/>
    </source>
</evidence>
<organism evidence="13 14">
    <name type="scientific">Scytalidium lignicola</name>
    <name type="common">Hyphomycete</name>
    <dbReference type="NCBI Taxonomy" id="5539"/>
    <lineage>
        <taxon>Eukaryota</taxon>
        <taxon>Fungi</taxon>
        <taxon>Dikarya</taxon>
        <taxon>Ascomycota</taxon>
        <taxon>Pezizomycotina</taxon>
        <taxon>Leotiomycetes</taxon>
        <taxon>Leotiomycetes incertae sedis</taxon>
        <taxon>Scytalidium</taxon>
    </lineage>
</organism>
<evidence type="ECO:0000256" key="12">
    <source>
        <dbReference type="SAM" id="MobiDB-lite"/>
    </source>
</evidence>
<feature type="repeat" description="WD" evidence="11">
    <location>
        <begin position="367"/>
        <end position="398"/>
    </location>
</feature>
<evidence type="ECO:0000256" key="2">
    <source>
        <dbReference type="ARBA" id="ARBA00010102"/>
    </source>
</evidence>
<evidence type="ECO:0008006" key="15">
    <source>
        <dbReference type="Google" id="ProtNLM"/>
    </source>
</evidence>
<dbReference type="PANTHER" id="PTHR11024">
    <property type="entry name" value="NUCLEAR PORE COMPLEX PROTEIN SEC13 / SEH1 FAMILY MEMBER"/>
    <property type="match status" value="1"/>
</dbReference>
<dbReference type="GO" id="GO:0005198">
    <property type="term" value="F:structural molecule activity"/>
    <property type="evidence" value="ECO:0007669"/>
    <property type="project" value="InterPro"/>
</dbReference>
<dbReference type="InterPro" id="IPR001680">
    <property type="entry name" value="WD40_rpt"/>
</dbReference>
<proteinExistence type="inferred from homology"/>
<dbReference type="Pfam" id="PF00400">
    <property type="entry name" value="WD40"/>
    <property type="match status" value="3"/>
</dbReference>
<accession>A0A3E2H8N9</accession>
<comment type="similarity">
    <text evidence="2">Belongs to the WD repeat SEC13 family.</text>
</comment>
<evidence type="ECO:0000313" key="14">
    <source>
        <dbReference type="Proteomes" id="UP000258309"/>
    </source>
</evidence>
<keyword evidence="3" id="KW-0813">Transport</keyword>